<dbReference type="PANTHER" id="PTHR22901">
    <property type="entry name" value="SIALATE O-ACETYLESTERASE"/>
    <property type="match status" value="1"/>
</dbReference>
<dbReference type="SUPFAM" id="SSF52266">
    <property type="entry name" value="SGNH hydrolase"/>
    <property type="match status" value="1"/>
</dbReference>
<protein>
    <recommendedName>
        <fullName evidence="2">Sialate O-acetylesterase domain-containing protein</fullName>
    </recommendedName>
</protein>
<comment type="caution">
    <text evidence="3">The sequence shown here is derived from an EMBL/GenBank/DDBJ whole genome shotgun (WGS) entry which is preliminary data.</text>
</comment>
<dbReference type="EMBL" id="JAZGQO010000014">
    <property type="protein sequence ID" value="KAK6169986.1"/>
    <property type="molecule type" value="Genomic_DNA"/>
</dbReference>
<evidence type="ECO:0000256" key="1">
    <source>
        <dbReference type="ARBA" id="ARBA00022801"/>
    </source>
</evidence>
<proteinExistence type="predicted"/>
<dbReference type="Pfam" id="PF03629">
    <property type="entry name" value="SASA"/>
    <property type="match status" value="1"/>
</dbReference>
<name>A0AAN8J6B3_PATCE</name>
<accession>A0AAN8J6B3</accession>
<sequence>MVLQKAPAAASIWGYSSNIGDVILVKLINTQEIQQEQGIVRMGPEAKGVWSVLLPPNEAGGPYSINISNSFGNMITINDVLFGDVWICSGQSNMQFTLPMAFNSSAEIAESSYYPDIRLFTVAMEAAHEPQYDFISVEQPWSVASPRSVGNGNWTYFSAVCWLYGKYLYQKLNYPVGLVASDWGGTAIETWSSPDALKRCGISEMPKTSDVPWPTAYSVLWNAMMHPFLNSTIYGVIWYQGEANAGNPLGYNCSFPAMIGDWRLKFSESNPQTSGSFPFGFVQLAANRNDPSISTGYPGIRWSQTTGYGTVPNPRQKNVFMAVAMDLPDYTSPFYSVHPRDKETVASRLALSGLAVAYGKTEKYQGPFPSHVVFSRHSNQLSLTYDMGQADLLIKSQNGFEFCCSLSLAVCDLPSLTSWYAVTAMTSTSTTVTLEIPKSCNNKTVQIVRYAWRESPCPYKQCAVYSVINELPGPPFKISLT</sequence>
<dbReference type="InterPro" id="IPR036514">
    <property type="entry name" value="SGNH_hydro_sf"/>
</dbReference>
<feature type="domain" description="Sialate O-acetylesterase" evidence="2">
    <location>
        <begin position="84"/>
        <end position="267"/>
    </location>
</feature>
<keyword evidence="4" id="KW-1185">Reference proteome</keyword>
<gene>
    <name evidence="3" type="ORF">SNE40_018487</name>
</gene>
<reference evidence="3 4" key="1">
    <citation type="submission" date="2024-01" db="EMBL/GenBank/DDBJ databases">
        <title>The genome of the rayed Mediterranean limpet Patella caerulea (Linnaeus, 1758).</title>
        <authorList>
            <person name="Anh-Thu Weber A."/>
            <person name="Halstead-Nussloch G."/>
        </authorList>
    </citation>
    <scope>NUCLEOTIDE SEQUENCE [LARGE SCALE GENOMIC DNA]</scope>
    <source>
        <strain evidence="3">AATW-2023a</strain>
        <tissue evidence="3">Whole specimen</tissue>
    </source>
</reference>
<dbReference type="GO" id="GO:0001681">
    <property type="term" value="F:sialate O-acetylesterase activity"/>
    <property type="evidence" value="ECO:0007669"/>
    <property type="project" value="InterPro"/>
</dbReference>
<evidence type="ECO:0000313" key="3">
    <source>
        <dbReference type="EMBL" id="KAK6169986.1"/>
    </source>
</evidence>
<organism evidence="3 4">
    <name type="scientific">Patella caerulea</name>
    <name type="common">Rayed Mediterranean limpet</name>
    <dbReference type="NCBI Taxonomy" id="87958"/>
    <lineage>
        <taxon>Eukaryota</taxon>
        <taxon>Metazoa</taxon>
        <taxon>Spiralia</taxon>
        <taxon>Lophotrochozoa</taxon>
        <taxon>Mollusca</taxon>
        <taxon>Gastropoda</taxon>
        <taxon>Patellogastropoda</taxon>
        <taxon>Patelloidea</taxon>
        <taxon>Patellidae</taxon>
        <taxon>Patella</taxon>
    </lineage>
</organism>
<dbReference type="Gene3D" id="3.40.50.1110">
    <property type="entry name" value="SGNH hydrolase"/>
    <property type="match status" value="1"/>
</dbReference>
<dbReference type="GO" id="GO:0005975">
    <property type="term" value="P:carbohydrate metabolic process"/>
    <property type="evidence" value="ECO:0007669"/>
    <property type="project" value="TreeGrafter"/>
</dbReference>
<dbReference type="Proteomes" id="UP001347796">
    <property type="component" value="Unassembled WGS sequence"/>
</dbReference>
<dbReference type="PANTHER" id="PTHR22901:SF0">
    <property type="entry name" value="SIALATE O-ACETYLESTERASE"/>
    <property type="match status" value="1"/>
</dbReference>
<dbReference type="AlphaFoldDB" id="A0AAN8J6B3"/>
<evidence type="ECO:0000259" key="2">
    <source>
        <dbReference type="Pfam" id="PF03629"/>
    </source>
</evidence>
<dbReference type="InterPro" id="IPR039329">
    <property type="entry name" value="SIAE"/>
</dbReference>
<keyword evidence="1" id="KW-0378">Hydrolase</keyword>
<evidence type="ECO:0000313" key="4">
    <source>
        <dbReference type="Proteomes" id="UP001347796"/>
    </source>
</evidence>
<dbReference type="InterPro" id="IPR005181">
    <property type="entry name" value="SASA"/>
</dbReference>